<evidence type="ECO:0000313" key="2">
    <source>
        <dbReference type="Proteomes" id="UP000830671"/>
    </source>
</evidence>
<keyword evidence="2" id="KW-1185">Reference proteome</keyword>
<dbReference type="KEGG" id="clup:CLUP02_00967"/>
<sequence length="178" mass="19537">MADVILPELQIMLPKLKVNHHKHGNTNLGQPGIPAGAHISQGQNEVHWIMLGFRRAAPHHLPRLDSFLRTLASHPVRRTPTPFASEVPLRRDTRCVALRCVALRCVALRCVALRCVAFLPGLSPSYETESSHFPVHSTQVGDIVVGRSMTLALFLLFFKGDDILPAPADIPPPSEDGP</sequence>
<accession>A0A9Q8W8Q5</accession>
<proteinExistence type="predicted"/>
<name>A0A9Q8W8Q5_9PEZI</name>
<evidence type="ECO:0000313" key="1">
    <source>
        <dbReference type="EMBL" id="UQC74319.1"/>
    </source>
</evidence>
<dbReference type="AlphaFoldDB" id="A0A9Q8W8Q5"/>
<reference evidence="1" key="1">
    <citation type="journal article" date="2021" name="Mol. Plant Microbe Interact.">
        <title>Complete Genome Sequence of the Plant-Pathogenic Fungus Colletotrichum lupini.</title>
        <authorList>
            <person name="Baroncelli R."/>
            <person name="Pensec F."/>
            <person name="Da Lio D."/>
            <person name="Boufleur T."/>
            <person name="Vicente I."/>
            <person name="Sarrocco S."/>
            <person name="Picot A."/>
            <person name="Baraldi E."/>
            <person name="Sukno S."/>
            <person name="Thon M."/>
            <person name="Le Floch G."/>
        </authorList>
    </citation>
    <scope>NUCLEOTIDE SEQUENCE</scope>
    <source>
        <strain evidence="1">IMI 504893</strain>
    </source>
</reference>
<gene>
    <name evidence="1" type="ORF">CLUP02_00967</name>
</gene>
<dbReference type="Proteomes" id="UP000830671">
    <property type="component" value="Chromosome 1"/>
</dbReference>
<dbReference type="EMBL" id="CP019471">
    <property type="protein sequence ID" value="UQC74319.1"/>
    <property type="molecule type" value="Genomic_DNA"/>
</dbReference>
<organism evidence="1 2">
    <name type="scientific">Colletotrichum lupini</name>
    <dbReference type="NCBI Taxonomy" id="145971"/>
    <lineage>
        <taxon>Eukaryota</taxon>
        <taxon>Fungi</taxon>
        <taxon>Dikarya</taxon>
        <taxon>Ascomycota</taxon>
        <taxon>Pezizomycotina</taxon>
        <taxon>Sordariomycetes</taxon>
        <taxon>Hypocreomycetidae</taxon>
        <taxon>Glomerellales</taxon>
        <taxon>Glomerellaceae</taxon>
        <taxon>Colletotrichum</taxon>
        <taxon>Colletotrichum acutatum species complex</taxon>
    </lineage>
</organism>
<dbReference type="GeneID" id="73335022"/>
<protein>
    <submittedName>
        <fullName evidence="1">Uncharacterized protein</fullName>
    </submittedName>
</protein>
<dbReference type="RefSeq" id="XP_049135969.1">
    <property type="nucleotide sequence ID" value="XM_049280012.1"/>
</dbReference>